<proteinExistence type="predicted"/>
<dbReference type="RefSeq" id="WP_157346124.1">
    <property type="nucleotide sequence ID" value="NZ_WSEK01000005.1"/>
</dbReference>
<accession>A0A6L6Y174</accession>
<protein>
    <submittedName>
        <fullName evidence="1">Uncharacterized protein</fullName>
    </submittedName>
</protein>
<organism evidence="1 2">
    <name type="scientific">Nocardioides agri</name>
    <dbReference type="NCBI Taxonomy" id="2682843"/>
    <lineage>
        <taxon>Bacteria</taxon>
        <taxon>Bacillati</taxon>
        <taxon>Actinomycetota</taxon>
        <taxon>Actinomycetes</taxon>
        <taxon>Propionibacteriales</taxon>
        <taxon>Nocardioidaceae</taxon>
        <taxon>Nocardioides</taxon>
    </lineage>
</organism>
<evidence type="ECO:0000313" key="1">
    <source>
        <dbReference type="EMBL" id="MVQ51315.1"/>
    </source>
</evidence>
<dbReference type="Proteomes" id="UP000473525">
    <property type="component" value="Unassembled WGS sequence"/>
</dbReference>
<gene>
    <name evidence="1" type="ORF">GON03_19215</name>
</gene>
<reference evidence="1 2" key="1">
    <citation type="submission" date="2019-12" db="EMBL/GenBank/DDBJ databases">
        <authorList>
            <person name="Huq M.A."/>
        </authorList>
    </citation>
    <scope>NUCLEOTIDE SEQUENCE [LARGE SCALE GENOMIC DNA]</scope>
    <source>
        <strain evidence="1 2">MAH-18</strain>
    </source>
</reference>
<dbReference type="AlphaFoldDB" id="A0A6L6Y174"/>
<keyword evidence="2" id="KW-1185">Reference proteome</keyword>
<name>A0A6L6Y174_9ACTN</name>
<sequence length="73" mass="7634">MTGQVSLLACQETVARVATTDRRATADAVLDVAVKDAMRLVRQGQPGLAEFRLARAARAAARILGAGERGGAR</sequence>
<evidence type="ECO:0000313" key="2">
    <source>
        <dbReference type="Proteomes" id="UP000473525"/>
    </source>
</evidence>
<dbReference type="EMBL" id="WSEK01000005">
    <property type="protein sequence ID" value="MVQ51315.1"/>
    <property type="molecule type" value="Genomic_DNA"/>
</dbReference>
<comment type="caution">
    <text evidence="1">The sequence shown here is derived from an EMBL/GenBank/DDBJ whole genome shotgun (WGS) entry which is preliminary data.</text>
</comment>